<gene>
    <name evidence="7" type="primary">proA</name>
    <name evidence="9" type="ORF">H1191_18015</name>
</gene>
<dbReference type="RefSeq" id="WP_181754348.1">
    <property type="nucleotide sequence ID" value="NZ_JACEIQ010000025.1"/>
</dbReference>
<dbReference type="NCBIfam" id="NF001221">
    <property type="entry name" value="PRK00197.1"/>
    <property type="match status" value="1"/>
</dbReference>
<keyword evidence="7" id="KW-0963">Cytoplasm</keyword>
<dbReference type="FunFam" id="3.40.309.10:FF:000006">
    <property type="entry name" value="Gamma-glutamyl phosphate reductase"/>
    <property type="match status" value="1"/>
</dbReference>
<reference evidence="9 10" key="1">
    <citation type="submission" date="2020-07" db="EMBL/GenBank/DDBJ databases">
        <authorList>
            <person name="Feng H."/>
        </authorList>
    </citation>
    <scope>NUCLEOTIDE SEQUENCE [LARGE SCALE GENOMIC DNA]</scope>
    <source>
        <strain evidence="10">s-10</strain>
    </source>
</reference>
<evidence type="ECO:0000256" key="2">
    <source>
        <dbReference type="ARBA" id="ARBA00022605"/>
    </source>
</evidence>
<dbReference type="UniPathway" id="UPA00098">
    <property type="reaction ID" value="UER00360"/>
</dbReference>
<comment type="catalytic activity">
    <reaction evidence="6 7">
        <text>L-glutamate 5-semialdehyde + phosphate + NADP(+) = L-glutamyl 5-phosphate + NADPH + H(+)</text>
        <dbReference type="Rhea" id="RHEA:19541"/>
        <dbReference type="ChEBI" id="CHEBI:15378"/>
        <dbReference type="ChEBI" id="CHEBI:43474"/>
        <dbReference type="ChEBI" id="CHEBI:57783"/>
        <dbReference type="ChEBI" id="CHEBI:58066"/>
        <dbReference type="ChEBI" id="CHEBI:58274"/>
        <dbReference type="ChEBI" id="CHEBI:58349"/>
        <dbReference type="EC" id="1.2.1.41"/>
    </reaction>
</comment>
<evidence type="ECO:0000256" key="4">
    <source>
        <dbReference type="ARBA" id="ARBA00022857"/>
    </source>
</evidence>
<dbReference type="EC" id="1.2.1.41" evidence="7"/>
<evidence type="ECO:0000256" key="5">
    <source>
        <dbReference type="ARBA" id="ARBA00023002"/>
    </source>
</evidence>
<dbReference type="InterPro" id="IPR016162">
    <property type="entry name" value="Ald_DH_N"/>
</dbReference>
<dbReference type="PROSITE" id="PS01223">
    <property type="entry name" value="PROA"/>
    <property type="match status" value="1"/>
</dbReference>
<keyword evidence="5 7" id="KW-0560">Oxidoreductase</keyword>
<evidence type="ECO:0000313" key="9">
    <source>
        <dbReference type="EMBL" id="MBA4496173.1"/>
    </source>
</evidence>
<dbReference type="InterPro" id="IPR020593">
    <property type="entry name" value="G-glutamylP_reductase_CS"/>
</dbReference>
<dbReference type="PANTHER" id="PTHR11063">
    <property type="entry name" value="GLUTAMATE SEMIALDEHYDE DEHYDROGENASE"/>
    <property type="match status" value="1"/>
</dbReference>
<proteinExistence type="inferred from homology"/>
<dbReference type="GO" id="GO:0004350">
    <property type="term" value="F:glutamate-5-semialdehyde dehydrogenase activity"/>
    <property type="evidence" value="ECO:0007669"/>
    <property type="project" value="UniProtKB-UniRule"/>
</dbReference>
<evidence type="ECO:0000256" key="7">
    <source>
        <dbReference type="HAMAP-Rule" id="MF_00412"/>
    </source>
</evidence>
<comment type="function">
    <text evidence="7">Catalyzes the NADPH-dependent reduction of L-glutamate 5-phosphate into L-glutamate 5-semialdehyde and phosphate. The product spontaneously undergoes cyclization to form 1-pyrroline-5-carboxylate.</text>
</comment>
<dbReference type="InterPro" id="IPR012134">
    <property type="entry name" value="Glu-5-SA_DH"/>
</dbReference>
<dbReference type="InterPro" id="IPR016161">
    <property type="entry name" value="Ald_DH/histidinol_DH"/>
</dbReference>
<comment type="caution">
    <text evidence="9">The sequence shown here is derived from an EMBL/GenBank/DDBJ whole genome shotgun (WGS) entry which is preliminary data.</text>
</comment>
<evidence type="ECO:0000256" key="3">
    <source>
        <dbReference type="ARBA" id="ARBA00022650"/>
    </source>
</evidence>
<dbReference type="AlphaFoldDB" id="A0A7W2AAR8"/>
<feature type="domain" description="Aldehyde dehydrogenase" evidence="8">
    <location>
        <begin position="8"/>
        <end position="288"/>
    </location>
</feature>
<dbReference type="InterPro" id="IPR016163">
    <property type="entry name" value="Ald_DH_C"/>
</dbReference>
<dbReference type="Pfam" id="PF00171">
    <property type="entry name" value="Aldedh"/>
    <property type="match status" value="1"/>
</dbReference>
<evidence type="ECO:0000256" key="6">
    <source>
        <dbReference type="ARBA" id="ARBA00049024"/>
    </source>
</evidence>
<keyword evidence="4 7" id="KW-0521">NADP</keyword>
<keyword evidence="10" id="KW-1185">Reference proteome</keyword>
<comment type="pathway">
    <text evidence="1 7">Amino-acid biosynthesis; L-proline biosynthesis; L-glutamate 5-semialdehyde from L-glutamate: step 2/2.</text>
</comment>
<dbReference type="GO" id="GO:0055129">
    <property type="term" value="P:L-proline biosynthetic process"/>
    <property type="evidence" value="ECO:0007669"/>
    <property type="project" value="UniProtKB-UniRule"/>
</dbReference>
<organism evidence="9 10">
    <name type="scientific">Paenactinomyces guangxiensis</name>
    <dbReference type="NCBI Taxonomy" id="1490290"/>
    <lineage>
        <taxon>Bacteria</taxon>
        <taxon>Bacillati</taxon>
        <taxon>Bacillota</taxon>
        <taxon>Bacilli</taxon>
        <taxon>Bacillales</taxon>
        <taxon>Thermoactinomycetaceae</taxon>
        <taxon>Paenactinomyces</taxon>
    </lineage>
</organism>
<dbReference type="SUPFAM" id="SSF53720">
    <property type="entry name" value="ALDH-like"/>
    <property type="match status" value="1"/>
</dbReference>
<dbReference type="InterPro" id="IPR015590">
    <property type="entry name" value="Aldehyde_DH_dom"/>
</dbReference>
<name>A0A7W2AAR8_9BACL</name>
<comment type="similarity">
    <text evidence="7">Belongs to the gamma-glutamyl phosphate reductase family.</text>
</comment>
<dbReference type="InterPro" id="IPR000965">
    <property type="entry name" value="GPR_dom"/>
</dbReference>
<dbReference type="EMBL" id="JACEIQ010000025">
    <property type="protein sequence ID" value="MBA4496173.1"/>
    <property type="molecule type" value="Genomic_DNA"/>
</dbReference>
<dbReference type="GO" id="GO:0050661">
    <property type="term" value="F:NADP binding"/>
    <property type="evidence" value="ECO:0007669"/>
    <property type="project" value="InterPro"/>
</dbReference>
<dbReference type="PANTHER" id="PTHR11063:SF8">
    <property type="entry name" value="DELTA-1-PYRROLINE-5-CARBOXYLATE SYNTHASE"/>
    <property type="match status" value="1"/>
</dbReference>
<dbReference type="Proteomes" id="UP000535491">
    <property type="component" value="Unassembled WGS sequence"/>
</dbReference>
<keyword evidence="3 7" id="KW-0641">Proline biosynthesis</keyword>
<accession>A0A7W2AAR8</accession>
<evidence type="ECO:0000259" key="8">
    <source>
        <dbReference type="Pfam" id="PF00171"/>
    </source>
</evidence>
<dbReference type="CDD" id="cd07079">
    <property type="entry name" value="ALDH_F18-19_ProA-GPR"/>
    <property type="match status" value="1"/>
</dbReference>
<dbReference type="PIRSF" id="PIRSF000151">
    <property type="entry name" value="GPR"/>
    <property type="match status" value="1"/>
</dbReference>
<evidence type="ECO:0000313" key="10">
    <source>
        <dbReference type="Proteomes" id="UP000535491"/>
    </source>
</evidence>
<evidence type="ECO:0000256" key="1">
    <source>
        <dbReference type="ARBA" id="ARBA00004985"/>
    </source>
</evidence>
<protein>
    <recommendedName>
        <fullName evidence="7">Gamma-glutamyl phosphate reductase</fullName>
        <shortName evidence="7">GPR</shortName>
        <ecNumber evidence="7">1.2.1.41</ecNumber>
    </recommendedName>
    <alternativeName>
        <fullName evidence="7">Glutamate-5-semialdehyde dehydrogenase</fullName>
    </alternativeName>
    <alternativeName>
        <fullName evidence="7">Glutamyl-gamma-semialdehyde dehydrogenase</fullName>
        <shortName evidence="7">GSA dehydrogenase</shortName>
    </alternativeName>
</protein>
<dbReference type="GO" id="GO:0005737">
    <property type="term" value="C:cytoplasm"/>
    <property type="evidence" value="ECO:0007669"/>
    <property type="project" value="UniProtKB-SubCell"/>
</dbReference>
<sequence>MMDLTGLKEEVLQQARLAHIASKQLGVTSAEKKNQALLAMAEQLWERREGIFAANDLDVAEAREAGQSESRIDRLLLHEKRLEDMIQGLRQLMALPDPVGEVTESFTRADGLRIEQVRVPIGVIAMVYESRPNVTVDAAGLALKAGNAVILRGGKEALRTNRKLVDAMREGLTKSGLSAEAIQFINRTERDSVDILIQARGLVDLAIPRGGAGLIQRVVQHAQVPVIETGVGNCHVFVDEKANLEMATEVVLNAKTHRPSVCNAMETLLVHERVGPAWIRQIVAQLQERGVEIRGCDQTRLWLEQGGIGGNLPILPAREEDWEEEFLDLVLAIKVVKTLGEAIEHIDKYGTKHSEAIITDDVQAAETFMRRVDAAAVYHNASTRFTDGFEYGFGAEIGISTQKLHARGPMGLRELTSYKYLGRGTGQVRI</sequence>
<keyword evidence="2 7" id="KW-0028">Amino-acid biosynthesis</keyword>
<dbReference type="Gene3D" id="3.40.309.10">
    <property type="entry name" value="Aldehyde Dehydrogenase, Chain A, domain 2"/>
    <property type="match status" value="1"/>
</dbReference>
<dbReference type="NCBIfam" id="TIGR00407">
    <property type="entry name" value="proA"/>
    <property type="match status" value="1"/>
</dbReference>
<dbReference type="HAMAP" id="MF_00412">
    <property type="entry name" value="ProA"/>
    <property type="match status" value="1"/>
</dbReference>
<dbReference type="Gene3D" id="3.40.605.10">
    <property type="entry name" value="Aldehyde Dehydrogenase, Chain A, domain 1"/>
    <property type="match status" value="1"/>
</dbReference>
<comment type="subcellular location">
    <subcellularLocation>
        <location evidence="7">Cytoplasm</location>
    </subcellularLocation>
</comment>